<protein>
    <submittedName>
        <fullName evidence="1">Uncharacterized protein</fullName>
    </submittedName>
</protein>
<evidence type="ECO:0000313" key="2">
    <source>
        <dbReference type="Proteomes" id="UP000825935"/>
    </source>
</evidence>
<keyword evidence="2" id="KW-1185">Reference proteome</keyword>
<name>A0A8T2QDW7_CERRI</name>
<organism evidence="1 2">
    <name type="scientific">Ceratopteris richardii</name>
    <name type="common">Triangle waterfern</name>
    <dbReference type="NCBI Taxonomy" id="49495"/>
    <lineage>
        <taxon>Eukaryota</taxon>
        <taxon>Viridiplantae</taxon>
        <taxon>Streptophyta</taxon>
        <taxon>Embryophyta</taxon>
        <taxon>Tracheophyta</taxon>
        <taxon>Polypodiopsida</taxon>
        <taxon>Polypodiidae</taxon>
        <taxon>Polypodiales</taxon>
        <taxon>Pteridineae</taxon>
        <taxon>Pteridaceae</taxon>
        <taxon>Parkerioideae</taxon>
        <taxon>Ceratopteris</taxon>
    </lineage>
</organism>
<comment type="caution">
    <text evidence="1">The sequence shown here is derived from an EMBL/GenBank/DDBJ whole genome shotgun (WGS) entry which is preliminary data.</text>
</comment>
<gene>
    <name evidence="1" type="ORF">KP509_35G001300</name>
</gene>
<dbReference type="AlphaFoldDB" id="A0A8T2QDW7"/>
<sequence>MTRNDVVHVGPHPRCCMQGNVDGKGNVVRLLVVCAAGRSAFVEGEHWAVGGVDGRMDHGDASFVESWGFRTCHVLRPFGWKDGVSLVAVGSCSGLCAPSHA</sequence>
<reference evidence="1" key="1">
    <citation type="submission" date="2021-08" db="EMBL/GenBank/DDBJ databases">
        <title>WGS assembly of Ceratopteris richardii.</title>
        <authorList>
            <person name="Marchant D.B."/>
            <person name="Chen G."/>
            <person name="Jenkins J."/>
            <person name="Shu S."/>
            <person name="Leebens-Mack J."/>
            <person name="Grimwood J."/>
            <person name="Schmutz J."/>
            <person name="Soltis P."/>
            <person name="Soltis D."/>
            <person name="Chen Z.-H."/>
        </authorList>
    </citation>
    <scope>NUCLEOTIDE SEQUENCE</scope>
    <source>
        <strain evidence="1">Whitten #5841</strain>
        <tissue evidence="1">Leaf</tissue>
    </source>
</reference>
<dbReference type="Proteomes" id="UP000825935">
    <property type="component" value="Chromosome 35"/>
</dbReference>
<proteinExistence type="predicted"/>
<evidence type="ECO:0000313" key="1">
    <source>
        <dbReference type="EMBL" id="KAH7281896.1"/>
    </source>
</evidence>
<accession>A0A8T2QDW7</accession>
<dbReference type="EMBL" id="CM035440">
    <property type="protein sequence ID" value="KAH7281896.1"/>
    <property type="molecule type" value="Genomic_DNA"/>
</dbReference>